<keyword evidence="8" id="KW-1185">Reference proteome</keyword>
<evidence type="ECO:0000256" key="4">
    <source>
        <dbReference type="ARBA" id="ARBA00023242"/>
    </source>
</evidence>
<sequence length="90" mass="10373">MRPKRDTGDDEVYWKGVGLEKWILGGADGKEVIGTKRWLTFFENFYQVDAMGKRKRVRSKSKPTKWRMEEFISSNTSRAAGDDTAPDPML</sequence>
<dbReference type="AlphaFoldDB" id="A0A1E5VK58"/>
<proteinExistence type="predicted"/>
<keyword evidence="1" id="KW-0805">Transcription regulation</keyword>
<evidence type="ECO:0000256" key="2">
    <source>
        <dbReference type="ARBA" id="ARBA00023125"/>
    </source>
</evidence>
<dbReference type="InterPro" id="IPR003441">
    <property type="entry name" value="NAC-dom"/>
</dbReference>
<evidence type="ECO:0000256" key="5">
    <source>
        <dbReference type="SAM" id="MobiDB-lite"/>
    </source>
</evidence>
<keyword evidence="3" id="KW-0804">Transcription</keyword>
<feature type="region of interest" description="Disordered" evidence="5">
    <location>
        <begin position="71"/>
        <end position="90"/>
    </location>
</feature>
<keyword evidence="4" id="KW-0539">Nucleus</keyword>
<dbReference type="Gene3D" id="2.170.150.80">
    <property type="entry name" value="NAC domain"/>
    <property type="match status" value="1"/>
</dbReference>
<dbReference type="GO" id="GO:0003677">
    <property type="term" value="F:DNA binding"/>
    <property type="evidence" value="ECO:0007669"/>
    <property type="project" value="UniProtKB-KW"/>
</dbReference>
<dbReference type="PROSITE" id="PS51005">
    <property type="entry name" value="NAC"/>
    <property type="match status" value="1"/>
</dbReference>
<dbReference type="InterPro" id="IPR036093">
    <property type="entry name" value="NAC_dom_sf"/>
</dbReference>
<evidence type="ECO:0000259" key="6">
    <source>
        <dbReference type="PROSITE" id="PS51005"/>
    </source>
</evidence>
<name>A0A1E5VK58_9POAL</name>
<dbReference type="Proteomes" id="UP000095767">
    <property type="component" value="Unassembled WGS sequence"/>
</dbReference>
<evidence type="ECO:0000313" key="7">
    <source>
        <dbReference type="EMBL" id="OEL25510.1"/>
    </source>
</evidence>
<evidence type="ECO:0000256" key="3">
    <source>
        <dbReference type="ARBA" id="ARBA00023163"/>
    </source>
</evidence>
<gene>
    <name evidence="7" type="ORF">BAE44_0013471</name>
</gene>
<evidence type="ECO:0000313" key="8">
    <source>
        <dbReference type="Proteomes" id="UP000095767"/>
    </source>
</evidence>
<dbReference type="EMBL" id="LWDX02037112">
    <property type="protein sequence ID" value="OEL25510.1"/>
    <property type="molecule type" value="Genomic_DNA"/>
</dbReference>
<keyword evidence="2" id="KW-0238">DNA-binding</keyword>
<organism evidence="7 8">
    <name type="scientific">Dichanthelium oligosanthes</name>
    <dbReference type="NCBI Taxonomy" id="888268"/>
    <lineage>
        <taxon>Eukaryota</taxon>
        <taxon>Viridiplantae</taxon>
        <taxon>Streptophyta</taxon>
        <taxon>Embryophyta</taxon>
        <taxon>Tracheophyta</taxon>
        <taxon>Spermatophyta</taxon>
        <taxon>Magnoliopsida</taxon>
        <taxon>Liliopsida</taxon>
        <taxon>Poales</taxon>
        <taxon>Poaceae</taxon>
        <taxon>PACMAD clade</taxon>
        <taxon>Panicoideae</taxon>
        <taxon>Panicodae</taxon>
        <taxon>Paniceae</taxon>
        <taxon>Dichantheliinae</taxon>
        <taxon>Dichanthelium</taxon>
    </lineage>
</organism>
<reference evidence="7 8" key="1">
    <citation type="submission" date="2016-09" db="EMBL/GenBank/DDBJ databases">
        <title>The draft genome of Dichanthelium oligosanthes: A C3 panicoid grass species.</title>
        <authorList>
            <person name="Studer A.J."/>
            <person name="Schnable J.C."/>
            <person name="Brutnell T.P."/>
        </authorList>
    </citation>
    <scope>NUCLEOTIDE SEQUENCE [LARGE SCALE GENOMIC DNA]</scope>
    <source>
        <strain evidence="8">cv. Kellogg 1175</strain>
        <tissue evidence="7">Leaf</tissue>
    </source>
</reference>
<evidence type="ECO:0000256" key="1">
    <source>
        <dbReference type="ARBA" id="ARBA00023015"/>
    </source>
</evidence>
<accession>A0A1E5VK58</accession>
<dbReference type="OrthoDB" id="692888at2759"/>
<feature type="non-terminal residue" evidence="7">
    <location>
        <position position="90"/>
    </location>
</feature>
<comment type="caution">
    <text evidence="7">The sequence shown here is derived from an EMBL/GenBank/DDBJ whole genome shotgun (WGS) entry which is preliminary data.</text>
</comment>
<dbReference type="GO" id="GO:0006355">
    <property type="term" value="P:regulation of DNA-templated transcription"/>
    <property type="evidence" value="ECO:0007669"/>
    <property type="project" value="InterPro"/>
</dbReference>
<protein>
    <recommendedName>
        <fullName evidence="6">NAC domain-containing protein</fullName>
    </recommendedName>
</protein>
<dbReference type="SUPFAM" id="SSF101941">
    <property type="entry name" value="NAC domain"/>
    <property type="match status" value="1"/>
</dbReference>
<feature type="domain" description="NAC" evidence="6">
    <location>
        <begin position="1"/>
        <end position="90"/>
    </location>
</feature>